<dbReference type="SUPFAM" id="SSF53850">
    <property type="entry name" value="Periplasmic binding protein-like II"/>
    <property type="match status" value="1"/>
</dbReference>
<dbReference type="InterPro" id="IPR006311">
    <property type="entry name" value="TAT_signal"/>
</dbReference>
<evidence type="ECO:0000313" key="5">
    <source>
        <dbReference type="Proteomes" id="UP000263012"/>
    </source>
</evidence>
<evidence type="ECO:0000256" key="1">
    <source>
        <dbReference type="ARBA" id="ARBA00004418"/>
    </source>
</evidence>
<sequence>MDDSRSIQRGERTSRRGFLAFGGAAVATSLGGCLGDVGETTDTVAFGTLPIAAVAEVFIAKDRGFFADRNIEIETERIAGASQAVPQLASGDLDVASGSIGAGVFNSIAQDVPVRAVADQTQYWDDQPSGNRFWIRAELYEEGMSFSDLPEDPTVAINGEATAMDYLVGRLLQLNDMGWDDVTVTEMPFPDMISAMGSGEIDACTIPDPLGLQVAQETGAGQLLYGSQLAPRMQIATYFFGEPFMEDRPDVARRWLEAYLLGIREYYDLGGFPNEEVASIISEEIDVPVPAIQASIPSLVHKNGRMNVDSLMRQQEFHACRGYLDETVSADEVVDETLLDAALDEVGRLDESEATPSVGTIHEWSETAPAPYAPVGEITVPEGFPGERICE</sequence>
<dbReference type="Gene3D" id="3.40.190.10">
    <property type="entry name" value="Periplasmic binding protein-like II"/>
    <property type="match status" value="2"/>
</dbReference>
<dbReference type="PANTHER" id="PTHR30024">
    <property type="entry name" value="ALIPHATIC SULFONATES-BINDING PROTEIN-RELATED"/>
    <property type="match status" value="1"/>
</dbReference>
<dbReference type="EMBL" id="CP025066">
    <property type="protein sequence ID" value="AUX08788.1"/>
    <property type="molecule type" value="Genomic_DNA"/>
</dbReference>
<accession>A0A343TI66</accession>
<dbReference type="GeneID" id="37877500"/>
<name>A0A343TI66_9EURY</name>
<evidence type="ECO:0000256" key="3">
    <source>
        <dbReference type="ARBA" id="ARBA00022729"/>
    </source>
</evidence>
<protein>
    <submittedName>
        <fullName evidence="4">ABC transporter substrate-binding protein</fullName>
    </submittedName>
</protein>
<comment type="subcellular location">
    <subcellularLocation>
        <location evidence="1">Periplasm</location>
    </subcellularLocation>
</comment>
<dbReference type="PROSITE" id="PS51318">
    <property type="entry name" value="TAT"/>
    <property type="match status" value="1"/>
</dbReference>
<dbReference type="PANTHER" id="PTHR30024:SF47">
    <property type="entry name" value="TAURINE-BINDING PERIPLASMIC PROTEIN"/>
    <property type="match status" value="1"/>
</dbReference>
<dbReference type="AlphaFoldDB" id="A0A343TI66"/>
<dbReference type="Pfam" id="PF13379">
    <property type="entry name" value="NMT1_2"/>
    <property type="match status" value="1"/>
</dbReference>
<dbReference type="OrthoDB" id="338460at2157"/>
<reference evidence="5" key="1">
    <citation type="submission" date="2017-11" db="EMBL/GenBank/DDBJ databases">
        <title>Phenotypic and genomic properties of facultatively anaerobic sulfur-reducing natronoarchaea from hypersaline soda lakes.</title>
        <authorList>
            <person name="Sorokin D.Y."/>
            <person name="Kublanov I.V."/>
            <person name="Roman P."/>
            <person name="Sinninghe Damste J.S."/>
            <person name="Golyshin P.N."/>
            <person name="Rojo D."/>
            <person name="Ciordia S."/>
            <person name="Mena M.D.C."/>
            <person name="Ferrer M."/>
            <person name="Messina E."/>
            <person name="Smedile F."/>
            <person name="La Spada G."/>
            <person name="La Cono V."/>
            <person name="Yakimov M.M."/>
        </authorList>
    </citation>
    <scope>NUCLEOTIDE SEQUENCE [LARGE SCALE GENOMIC DNA]</scope>
    <source>
        <strain evidence="5">AArc-Sl</strain>
    </source>
</reference>
<gene>
    <name evidence="4" type="primary">tauA</name>
    <name evidence="4" type="ORF">AArcSl_1154</name>
</gene>
<evidence type="ECO:0000256" key="2">
    <source>
        <dbReference type="ARBA" id="ARBA00010742"/>
    </source>
</evidence>
<keyword evidence="3" id="KW-0732">Signal</keyword>
<dbReference type="GO" id="GO:0042597">
    <property type="term" value="C:periplasmic space"/>
    <property type="evidence" value="ECO:0007669"/>
    <property type="project" value="UniProtKB-SubCell"/>
</dbReference>
<dbReference type="Proteomes" id="UP000263012">
    <property type="component" value="Chromosome"/>
</dbReference>
<comment type="similarity">
    <text evidence="2">Belongs to the bacterial solute-binding protein SsuA/TauA family.</text>
</comment>
<keyword evidence="5" id="KW-1185">Reference proteome</keyword>
<organism evidence="4 5">
    <name type="scientific">Halalkaliarchaeum desulfuricum</name>
    <dbReference type="NCBI Taxonomy" id="2055893"/>
    <lineage>
        <taxon>Archaea</taxon>
        <taxon>Methanobacteriati</taxon>
        <taxon>Methanobacteriota</taxon>
        <taxon>Stenosarchaea group</taxon>
        <taxon>Halobacteria</taxon>
        <taxon>Halobacteriales</taxon>
        <taxon>Haloferacaceae</taxon>
        <taxon>Halalkaliarchaeum</taxon>
    </lineage>
</organism>
<dbReference type="KEGG" id="hdf:AArcSl_1154"/>
<evidence type="ECO:0000313" key="4">
    <source>
        <dbReference type="EMBL" id="AUX08788.1"/>
    </source>
</evidence>
<proteinExistence type="inferred from homology"/>
<dbReference type="RefSeq" id="WP_119816306.1">
    <property type="nucleotide sequence ID" value="NZ_CP025066.1"/>
</dbReference>
<dbReference type="PROSITE" id="PS51257">
    <property type="entry name" value="PROKAR_LIPOPROTEIN"/>
    <property type="match status" value="1"/>
</dbReference>